<accession>A0ABW5HRM1</accession>
<evidence type="ECO:0000313" key="1">
    <source>
        <dbReference type="EMBL" id="MFD2479660.1"/>
    </source>
</evidence>
<dbReference type="Proteomes" id="UP001597542">
    <property type="component" value="Unassembled WGS sequence"/>
</dbReference>
<dbReference type="EMBL" id="JBHUKQ010000004">
    <property type="protein sequence ID" value="MFD2479660.1"/>
    <property type="molecule type" value="Genomic_DNA"/>
</dbReference>
<reference evidence="2" key="1">
    <citation type="journal article" date="2019" name="Int. J. Syst. Evol. Microbiol.">
        <title>The Global Catalogue of Microorganisms (GCM) 10K type strain sequencing project: providing services to taxonomists for standard genome sequencing and annotation.</title>
        <authorList>
            <consortium name="The Broad Institute Genomics Platform"/>
            <consortium name="The Broad Institute Genome Sequencing Center for Infectious Disease"/>
            <person name="Wu L."/>
            <person name="Ma J."/>
        </authorList>
    </citation>
    <scope>NUCLEOTIDE SEQUENCE [LARGE SCALE GENOMIC DNA]</scope>
    <source>
        <strain evidence="2">CGMCC 4.7638</strain>
    </source>
</reference>
<sequence length="58" mass="6411">MTRHGRRGHRLLLRRAAHDVPVDRELGTRRARAAALLTPSLPGGVCLCQGDELGLWEV</sequence>
<evidence type="ECO:0000313" key="2">
    <source>
        <dbReference type="Proteomes" id="UP001597542"/>
    </source>
</evidence>
<name>A0ABW5HRM1_9PSEU</name>
<comment type="caution">
    <text evidence="1">The sequence shown here is derived from an EMBL/GenBank/DDBJ whole genome shotgun (WGS) entry which is preliminary data.</text>
</comment>
<keyword evidence="2" id="KW-1185">Reference proteome</keyword>
<dbReference type="SUPFAM" id="SSF51445">
    <property type="entry name" value="(Trans)glycosidases"/>
    <property type="match status" value="1"/>
</dbReference>
<dbReference type="InterPro" id="IPR017853">
    <property type="entry name" value="GH"/>
</dbReference>
<protein>
    <submittedName>
        <fullName evidence="1">Uncharacterized protein</fullName>
    </submittedName>
</protein>
<gene>
    <name evidence="1" type="ORF">ACFSUT_05205</name>
</gene>
<proteinExistence type="predicted"/>
<organism evidence="1 2">
    <name type="scientific">Amycolatopsis albidoflavus</name>
    <dbReference type="NCBI Taxonomy" id="102226"/>
    <lineage>
        <taxon>Bacteria</taxon>
        <taxon>Bacillati</taxon>
        <taxon>Actinomycetota</taxon>
        <taxon>Actinomycetes</taxon>
        <taxon>Pseudonocardiales</taxon>
        <taxon>Pseudonocardiaceae</taxon>
        <taxon>Amycolatopsis</taxon>
    </lineage>
</organism>